<dbReference type="Proteomes" id="UP000317940">
    <property type="component" value="Unassembled WGS sequence"/>
</dbReference>
<evidence type="ECO:0000313" key="1">
    <source>
        <dbReference type="EMBL" id="TWF90497.1"/>
    </source>
</evidence>
<dbReference type="InterPro" id="IPR029069">
    <property type="entry name" value="HotDog_dom_sf"/>
</dbReference>
<dbReference type="OrthoDB" id="5495835at2"/>
<name>A0A561TTT5_9ACTN</name>
<evidence type="ECO:0008006" key="3">
    <source>
        <dbReference type="Google" id="ProtNLM"/>
    </source>
</evidence>
<dbReference type="RefSeq" id="WP_145909693.1">
    <property type="nucleotide sequence ID" value="NZ_BAAAMZ010000001.1"/>
</dbReference>
<organism evidence="1 2">
    <name type="scientific">Kitasatospora viridis</name>
    <dbReference type="NCBI Taxonomy" id="281105"/>
    <lineage>
        <taxon>Bacteria</taxon>
        <taxon>Bacillati</taxon>
        <taxon>Actinomycetota</taxon>
        <taxon>Actinomycetes</taxon>
        <taxon>Kitasatosporales</taxon>
        <taxon>Streptomycetaceae</taxon>
        <taxon>Kitasatospora</taxon>
    </lineage>
</organism>
<comment type="caution">
    <text evidence="1">The sequence shown here is derived from an EMBL/GenBank/DDBJ whole genome shotgun (WGS) entry which is preliminary data.</text>
</comment>
<sequence length="251" mass="26481">MAEVSTTGRVRSITVPGHAYGFPGVAFGGYLAGLLAREFPGLPAKVSFRRPTPVGRPVELRDAGHGTRELADGSGALATARPCEPVRAPERVPERVPEWREAERAVRRQAADGPLNGGDCFACNTGRPIGRGLRQLFAPLPEASQSVALWTPDPQLAPDAEELPVELVWAGLDCPGGWVSRLFGGAPVQTVTASLAATVLRPVRIGVEHLVLGWPVTSSGRKHLVGSAILTRDGELCASAEALWLTPGRAV</sequence>
<accession>A0A561TTT5</accession>
<dbReference type="SUPFAM" id="SSF54637">
    <property type="entry name" value="Thioesterase/thiol ester dehydrase-isomerase"/>
    <property type="match status" value="1"/>
</dbReference>
<dbReference type="Gene3D" id="3.10.129.10">
    <property type="entry name" value="Hotdog Thioesterase"/>
    <property type="match status" value="1"/>
</dbReference>
<dbReference type="AlphaFoldDB" id="A0A561TTT5"/>
<gene>
    <name evidence="1" type="ORF">FHX73_13544</name>
</gene>
<evidence type="ECO:0000313" key="2">
    <source>
        <dbReference type="Proteomes" id="UP000317940"/>
    </source>
</evidence>
<reference evidence="1 2" key="1">
    <citation type="submission" date="2019-06" db="EMBL/GenBank/DDBJ databases">
        <title>Sequencing the genomes of 1000 actinobacteria strains.</title>
        <authorList>
            <person name="Klenk H.-P."/>
        </authorList>
    </citation>
    <scope>NUCLEOTIDE SEQUENCE [LARGE SCALE GENOMIC DNA]</scope>
    <source>
        <strain evidence="1 2">DSM 44826</strain>
    </source>
</reference>
<keyword evidence="2" id="KW-1185">Reference proteome</keyword>
<protein>
    <recommendedName>
        <fullName evidence="3">Thioesterase superfamily protein</fullName>
    </recommendedName>
</protein>
<dbReference type="EMBL" id="VIWT01000003">
    <property type="protein sequence ID" value="TWF90497.1"/>
    <property type="molecule type" value="Genomic_DNA"/>
</dbReference>
<proteinExistence type="predicted"/>